<keyword evidence="10" id="KW-1185">Reference proteome</keyword>
<organism evidence="9 10">
    <name type="scientific">Pedobacter changchengzhani</name>
    <dbReference type="NCBI Taxonomy" id="2529274"/>
    <lineage>
        <taxon>Bacteria</taxon>
        <taxon>Pseudomonadati</taxon>
        <taxon>Bacteroidota</taxon>
        <taxon>Sphingobacteriia</taxon>
        <taxon>Sphingobacteriales</taxon>
        <taxon>Sphingobacteriaceae</taxon>
        <taxon>Pedobacter</taxon>
    </lineage>
</organism>
<keyword evidence="5" id="KW-0443">Lipid metabolism</keyword>
<keyword evidence="4" id="KW-0560">Oxidoreductase</keyword>
<dbReference type="GO" id="GO:0006643">
    <property type="term" value="P:membrane lipid metabolic process"/>
    <property type="evidence" value="ECO:0007669"/>
    <property type="project" value="TreeGrafter"/>
</dbReference>
<feature type="transmembrane region" description="Helical" evidence="7">
    <location>
        <begin position="145"/>
        <end position="164"/>
    </location>
</feature>
<feature type="domain" description="Fatty acid hydroxylase" evidence="8">
    <location>
        <begin position="91"/>
        <end position="228"/>
    </location>
</feature>
<evidence type="ECO:0000256" key="6">
    <source>
        <dbReference type="ARBA" id="ARBA00023136"/>
    </source>
</evidence>
<evidence type="ECO:0000256" key="3">
    <source>
        <dbReference type="ARBA" id="ARBA00022989"/>
    </source>
</evidence>
<gene>
    <name evidence="9" type="ORF">EZJ43_09155</name>
</gene>
<keyword evidence="6 7" id="KW-0472">Membrane</keyword>
<keyword evidence="3 7" id="KW-1133">Transmembrane helix</keyword>
<evidence type="ECO:0000256" key="2">
    <source>
        <dbReference type="ARBA" id="ARBA00022692"/>
    </source>
</evidence>
<comment type="subcellular location">
    <subcellularLocation>
        <location evidence="1">Endomembrane system</location>
        <topology evidence="1">Multi-pass membrane protein</topology>
    </subcellularLocation>
</comment>
<dbReference type="PANTHER" id="PTHR21624:SF1">
    <property type="entry name" value="ALKYLGLYCEROL MONOOXYGENASE"/>
    <property type="match status" value="1"/>
</dbReference>
<dbReference type="EMBL" id="SJCY01000005">
    <property type="protein sequence ID" value="TDG36164.1"/>
    <property type="molecule type" value="Genomic_DNA"/>
</dbReference>
<name>A0A4R5MKG8_9SPHI</name>
<proteinExistence type="predicted"/>
<sequence length="290" mass="33605">MNPASSHSTNLQLLFFAVIMVALWHSEMLFNEIPLKEKWKHAVLNLQFLLTATFIQLPLSLAVIKVSALAEINSWGIYNHLPNIPSFWIKFLIGFLMLDFCEYAYHFVMHKISFLWKMHLIHHTDKFVNVSTTVREHPGETFIRVSFMIVVVFVTGIPIEILLIRQFIQSFSNVVSHTSMSLPKKLEKWLGYILITPSLHKVHHHDKMPYTDSNYGDILCIWDRLFGTYRELELSKINFGVDTVKDEHVATFSKLVAYPFSKFSKKTPVNMVDQTTKVIVDLPKVLIVDL</sequence>
<evidence type="ECO:0000259" key="8">
    <source>
        <dbReference type="Pfam" id="PF04116"/>
    </source>
</evidence>
<keyword evidence="2 7" id="KW-0812">Transmembrane</keyword>
<feature type="transmembrane region" description="Helical" evidence="7">
    <location>
        <begin position="87"/>
        <end position="108"/>
    </location>
</feature>
<evidence type="ECO:0000313" key="10">
    <source>
        <dbReference type="Proteomes" id="UP000295668"/>
    </source>
</evidence>
<dbReference type="RefSeq" id="WP_133262410.1">
    <property type="nucleotide sequence ID" value="NZ_SJCY01000005.1"/>
</dbReference>
<evidence type="ECO:0000256" key="7">
    <source>
        <dbReference type="SAM" id="Phobius"/>
    </source>
</evidence>
<accession>A0A4R5MKG8</accession>
<evidence type="ECO:0000256" key="4">
    <source>
        <dbReference type="ARBA" id="ARBA00023002"/>
    </source>
</evidence>
<evidence type="ECO:0000256" key="5">
    <source>
        <dbReference type="ARBA" id="ARBA00023098"/>
    </source>
</evidence>
<dbReference type="GO" id="GO:0016020">
    <property type="term" value="C:membrane"/>
    <property type="evidence" value="ECO:0007669"/>
    <property type="project" value="GOC"/>
</dbReference>
<evidence type="ECO:0000313" key="9">
    <source>
        <dbReference type="EMBL" id="TDG36164.1"/>
    </source>
</evidence>
<dbReference type="Proteomes" id="UP000295668">
    <property type="component" value="Unassembled WGS sequence"/>
</dbReference>
<feature type="transmembrane region" description="Helical" evidence="7">
    <location>
        <begin position="42"/>
        <end position="67"/>
    </location>
</feature>
<dbReference type="InterPro" id="IPR051689">
    <property type="entry name" value="Sterol_desaturase/TMEM195"/>
</dbReference>
<dbReference type="Pfam" id="PF04116">
    <property type="entry name" value="FA_hydroxylase"/>
    <property type="match status" value="1"/>
</dbReference>
<dbReference type="GO" id="GO:0050479">
    <property type="term" value="F:glyceryl-ether monooxygenase activity"/>
    <property type="evidence" value="ECO:0007669"/>
    <property type="project" value="TreeGrafter"/>
</dbReference>
<dbReference type="OrthoDB" id="9770329at2"/>
<protein>
    <submittedName>
        <fullName evidence="9">Sterol desaturase family protein</fullName>
    </submittedName>
</protein>
<reference evidence="9 10" key="1">
    <citation type="submission" date="2019-02" db="EMBL/GenBank/DDBJ databases">
        <title>Pedobacter sp. nov., a novel speices isolated from soil of pinguins habitat in Antarcitica.</title>
        <authorList>
            <person name="He R.-H."/>
        </authorList>
    </citation>
    <scope>NUCLEOTIDE SEQUENCE [LARGE SCALE GENOMIC DNA]</scope>
    <source>
        <strain evidence="9 10">E01020</strain>
    </source>
</reference>
<dbReference type="GO" id="GO:0005506">
    <property type="term" value="F:iron ion binding"/>
    <property type="evidence" value="ECO:0007669"/>
    <property type="project" value="InterPro"/>
</dbReference>
<comment type="caution">
    <text evidence="9">The sequence shown here is derived from an EMBL/GenBank/DDBJ whole genome shotgun (WGS) entry which is preliminary data.</text>
</comment>
<dbReference type="GO" id="GO:0008610">
    <property type="term" value="P:lipid biosynthetic process"/>
    <property type="evidence" value="ECO:0007669"/>
    <property type="project" value="InterPro"/>
</dbReference>
<dbReference type="GO" id="GO:0012505">
    <property type="term" value="C:endomembrane system"/>
    <property type="evidence" value="ECO:0007669"/>
    <property type="project" value="UniProtKB-SubCell"/>
</dbReference>
<dbReference type="InterPro" id="IPR006694">
    <property type="entry name" value="Fatty_acid_hydroxylase"/>
</dbReference>
<dbReference type="PANTHER" id="PTHR21624">
    <property type="entry name" value="STEROL DESATURASE-RELATED PROTEIN"/>
    <property type="match status" value="1"/>
</dbReference>
<feature type="transmembrane region" description="Helical" evidence="7">
    <location>
        <begin position="12"/>
        <end position="30"/>
    </location>
</feature>
<evidence type="ECO:0000256" key="1">
    <source>
        <dbReference type="ARBA" id="ARBA00004127"/>
    </source>
</evidence>
<dbReference type="AlphaFoldDB" id="A0A4R5MKG8"/>